<dbReference type="PANTHER" id="PTHR38448">
    <property type="entry name" value="REGULATORY PROTEIN YLBF-RELATED"/>
    <property type="match status" value="1"/>
</dbReference>
<dbReference type="SUPFAM" id="SSF158622">
    <property type="entry name" value="YheA/YmcA-like"/>
    <property type="match status" value="1"/>
</dbReference>
<dbReference type="InterPro" id="IPR052767">
    <property type="entry name" value="Bact_com_dev_regulator"/>
</dbReference>
<dbReference type="Proteomes" id="UP000054099">
    <property type="component" value="Unassembled WGS sequence"/>
</dbReference>
<dbReference type="Pfam" id="PF06133">
    <property type="entry name" value="Com_YlbF"/>
    <property type="match status" value="1"/>
</dbReference>
<dbReference type="RefSeq" id="WP_061969602.1">
    <property type="nucleotide sequence ID" value="NZ_FMAV01000001.1"/>
</dbReference>
<organism evidence="1 2">
    <name type="scientific">Fictibacillus enclensis</name>
    <dbReference type="NCBI Taxonomy" id="1017270"/>
    <lineage>
        <taxon>Bacteria</taxon>
        <taxon>Bacillati</taxon>
        <taxon>Bacillota</taxon>
        <taxon>Bacilli</taxon>
        <taxon>Bacillales</taxon>
        <taxon>Fictibacillaceae</taxon>
        <taxon>Fictibacillus</taxon>
    </lineage>
</organism>
<accession>A0A0V8JE70</accession>
<dbReference type="OrthoDB" id="2167788at2"/>
<dbReference type="PIRSF" id="PIRSF021287">
    <property type="entry name" value="Biofilm_formation_YmcA"/>
    <property type="match status" value="1"/>
</dbReference>
<dbReference type="InterPro" id="IPR010368">
    <property type="entry name" value="Com_YlbF"/>
</dbReference>
<proteinExistence type="predicted"/>
<evidence type="ECO:0008006" key="3">
    <source>
        <dbReference type="Google" id="ProtNLM"/>
    </source>
</evidence>
<dbReference type="InterPro" id="IPR016783">
    <property type="entry name" value="Biofilm_formation_YmcA"/>
</dbReference>
<evidence type="ECO:0000313" key="1">
    <source>
        <dbReference type="EMBL" id="KSU85144.1"/>
    </source>
</evidence>
<dbReference type="EMBL" id="LNQN01000001">
    <property type="protein sequence ID" value="KSU85144.1"/>
    <property type="molecule type" value="Genomic_DNA"/>
</dbReference>
<sequence>MSYTKSDILDKAKELAEMIAQTEEVDFFKRAEQQINENSNVSTLVARIKQLQKEAVNLQHYGKHEAHKEMEAKIDSLMAEMDSIPVVQEFKQSQADVNDILQMVSHTISNTVTDEIIESTGGDQLKGTTGSAESCASGSCGCH</sequence>
<protein>
    <recommendedName>
        <fullName evidence="3">Master regulator for biofilm formation</fullName>
    </recommendedName>
</protein>
<keyword evidence="2" id="KW-1185">Reference proteome</keyword>
<name>A0A0V8JE70_9BACL</name>
<reference evidence="1 2" key="1">
    <citation type="journal article" date="2014" name="Antonie Van Leeuwenhoek">
        <title>Fictibacillus enclensis sp. nov., isolated from marine sediment.</title>
        <authorList>
            <person name="Dastager S.G."/>
            <person name="Mawlankar R."/>
            <person name="Srinivasan K."/>
            <person name="Tang S.K."/>
            <person name="Lee J.C."/>
            <person name="Ramana V.V."/>
            <person name="Shouche Y.S."/>
        </authorList>
    </citation>
    <scope>NUCLEOTIDE SEQUENCE [LARGE SCALE GENOMIC DNA]</scope>
    <source>
        <strain evidence="1 2">NIO-1003</strain>
    </source>
</reference>
<dbReference type="Gene3D" id="1.20.1500.10">
    <property type="entry name" value="YheA/YmcA-like"/>
    <property type="match status" value="1"/>
</dbReference>
<evidence type="ECO:0000313" key="2">
    <source>
        <dbReference type="Proteomes" id="UP000054099"/>
    </source>
</evidence>
<comment type="caution">
    <text evidence="1">The sequence shown here is derived from an EMBL/GenBank/DDBJ whole genome shotgun (WGS) entry which is preliminary data.</text>
</comment>
<dbReference type="AlphaFoldDB" id="A0A0V8JE70"/>
<gene>
    <name evidence="1" type="ORF">AS030_06370</name>
</gene>
<dbReference type="PANTHER" id="PTHR38448:SF1">
    <property type="entry name" value="YLBF FAMILY REGULATOR"/>
    <property type="match status" value="1"/>
</dbReference>
<dbReference type="InterPro" id="IPR023378">
    <property type="entry name" value="YheA/YmcA-like_dom_sf"/>
</dbReference>